<evidence type="ECO:0000256" key="1">
    <source>
        <dbReference type="ARBA" id="ARBA00022617"/>
    </source>
</evidence>
<reference evidence="6 7" key="1">
    <citation type="submission" date="2022-11" db="EMBL/GenBank/DDBJ databases">
        <title>Spartinivicinus poritis sp. nov., isolated from scleractinian coral Porites lutea.</title>
        <authorList>
            <person name="Zhang G."/>
            <person name="Cai L."/>
            <person name="Wei Q."/>
        </authorList>
    </citation>
    <scope>NUCLEOTIDE SEQUENCE [LARGE SCALE GENOMIC DNA]</scope>
    <source>
        <strain evidence="6 7">A2-2</strain>
    </source>
</reference>
<dbReference type="PROSITE" id="PS51007">
    <property type="entry name" value="CYTC"/>
    <property type="match status" value="1"/>
</dbReference>
<accession>A0ABT5U448</accession>
<gene>
    <name evidence="6" type="ORF">ORQ98_04065</name>
</gene>
<dbReference type="InterPro" id="IPR003143">
    <property type="entry name" value="Cyt_cd1_C_sf"/>
</dbReference>
<dbReference type="SUPFAM" id="SSF51004">
    <property type="entry name" value="C-terminal (heme d1) domain of cytochrome cd1-nitrite reductase"/>
    <property type="match status" value="1"/>
</dbReference>
<dbReference type="Pfam" id="PF02239">
    <property type="entry name" value="Cytochrom_D1"/>
    <property type="match status" value="2"/>
</dbReference>
<evidence type="ECO:0000313" key="6">
    <source>
        <dbReference type="EMBL" id="MDE1461133.1"/>
    </source>
</evidence>
<evidence type="ECO:0000256" key="3">
    <source>
        <dbReference type="ARBA" id="ARBA00023004"/>
    </source>
</evidence>
<protein>
    <submittedName>
        <fullName evidence="6">C-type cytochrome</fullName>
    </submittedName>
</protein>
<dbReference type="SUPFAM" id="SSF46626">
    <property type="entry name" value="Cytochrome c"/>
    <property type="match status" value="1"/>
</dbReference>
<dbReference type="Gene3D" id="1.10.760.10">
    <property type="entry name" value="Cytochrome c-like domain"/>
    <property type="match status" value="1"/>
</dbReference>
<dbReference type="CDD" id="cd20777">
    <property type="entry name" value="8prop_heme-binding_NirN"/>
    <property type="match status" value="1"/>
</dbReference>
<dbReference type="PANTHER" id="PTHR47197:SF3">
    <property type="entry name" value="DIHYDRO-HEME D1 DEHYDROGENASE"/>
    <property type="match status" value="1"/>
</dbReference>
<dbReference type="Proteomes" id="UP001528823">
    <property type="component" value="Unassembled WGS sequence"/>
</dbReference>
<dbReference type="Pfam" id="PF13442">
    <property type="entry name" value="Cytochrome_CBB3"/>
    <property type="match status" value="1"/>
</dbReference>
<dbReference type="InterPro" id="IPR009056">
    <property type="entry name" value="Cyt_c-like_dom"/>
</dbReference>
<keyword evidence="7" id="KW-1185">Reference proteome</keyword>
<dbReference type="Gene3D" id="2.140.10.20">
    <property type="entry name" value="C-terminal (heme d1) domain of cytochrome cd1-nitrite reductase"/>
    <property type="match status" value="1"/>
</dbReference>
<evidence type="ECO:0000313" key="7">
    <source>
        <dbReference type="Proteomes" id="UP001528823"/>
    </source>
</evidence>
<dbReference type="InterPro" id="IPR036909">
    <property type="entry name" value="Cyt_c-like_dom_sf"/>
</dbReference>
<feature type="domain" description="Cytochrome c" evidence="5">
    <location>
        <begin position="27"/>
        <end position="105"/>
    </location>
</feature>
<dbReference type="PANTHER" id="PTHR47197">
    <property type="entry name" value="PROTEIN NIRF"/>
    <property type="match status" value="1"/>
</dbReference>
<evidence type="ECO:0000259" key="5">
    <source>
        <dbReference type="PROSITE" id="PS51007"/>
    </source>
</evidence>
<sequence>MNKIVVFATYFLVTLSQLNNLGYAQTKPVTDGRVLYQQHCQTCHGKSRLGGHGPALLPGNLSRLKPAAAENVINDGRPATQMPGFSSVLNQQQVTALVDFIYQSPTKVPQWTLTEINNSHRILVSTHQLPKQPTYQADMMNLFVVVESGDHHVTILDGDTFKPIHRFKSHYALHGGPKFSPNGRFVYFASRDGWVSKFDLYSLQITAEIRVGLNTRNLAASADGHYLMAANYLPNTLVLLNSQDLSVADIIPVYDSHGKSSRASAVYTAPPRNSFIVALKDVKEVWEIPYNQQGANQLRQLSVLPEQSLLLPPPPFTIKRIPVTDYLDDFFFDANYQHLVGSSRETHTGNVIQLDQGKKIASIPLAGLPHLGSGIYWDINNQSVMATPNIQKGIISIIDINTWQVIKEIPTEGPGFFIRSHKNSPYAWADVFFGPNKEKVHIIDKQQLKIIKTLAPMPGKNAAHVEFSKDGRYALLSVWDMDGALIIYDAKTLKEVKRLPMKKPSGKYNVYNKTHYAEGTSH</sequence>
<organism evidence="6 7">
    <name type="scientific">Spartinivicinus poritis</name>
    <dbReference type="NCBI Taxonomy" id="2994640"/>
    <lineage>
        <taxon>Bacteria</taxon>
        <taxon>Pseudomonadati</taxon>
        <taxon>Pseudomonadota</taxon>
        <taxon>Gammaproteobacteria</taxon>
        <taxon>Oceanospirillales</taxon>
        <taxon>Zooshikellaceae</taxon>
        <taxon>Spartinivicinus</taxon>
    </lineage>
</organism>
<dbReference type="RefSeq" id="WP_274687500.1">
    <property type="nucleotide sequence ID" value="NZ_JAPMOU010000003.1"/>
</dbReference>
<evidence type="ECO:0000256" key="4">
    <source>
        <dbReference type="PROSITE-ProRule" id="PRU00433"/>
    </source>
</evidence>
<name>A0ABT5U448_9GAMM</name>
<comment type="caution">
    <text evidence="6">The sequence shown here is derived from an EMBL/GenBank/DDBJ whole genome shotgun (WGS) entry which is preliminary data.</text>
</comment>
<evidence type="ECO:0000256" key="2">
    <source>
        <dbReference type="ARBA" id="ARBA00022723"/>
    </source>
</evidence>
<dbReference type="EMBL" id="JAPMOU010000003">
    <property type="protein sequence ID" value="MDE1461133.1"/>
    <property type="molecule type" value="Genomic_DNA"/>
</dbReference>
<keyword evidence="1 4" id="KW-0349">Heme</keyword>
<dbReference type="InterPro" id="IPR011048">
    <property type="entry name" value="Haem_d1_sf"/>
</dbReference>
<keyword evidence="3 4" id="KW-0408">Iron</keyword>
<dbReference type="InterPro" id="IPR051200">
    <property type="entry name" value="Host-pathogen_enzymatic-act"/>
</dbReference>
<proteinExistence type="predicted"/>
<keyword evidence="2 4" id="KW-0479">Metal-binding</keyword>